<evidence type="ECO:0000256" key="1">
    <source>
        <dbReference type="SAM" id="MobiDB-lite"/>
    </source>
</evidence>
<sequence>MLAQKNKITKQNKLNPVHQAQVNPKPKQTHNPILKTKQIWPKWPKTRLFTETLGFLFAQQLASSVASLHPMPSATYHHANWPPYLHVNTRKQQQNNKQKEQILFLFSFGYKKPKTFQYFFGY</sequence>
<dbReference type="AlphaFoldDB" id="A0A5D2Q5L9"/>
<evidence type="ECO:0000313" key="2">
    <source>
        <dbReference type="EMBL" id="TYI23433.1"/>
    </source>
</evidence>
<organism evidence="2 3">
    <name type="scientific">Gossypium tomentosum</name>
    <name type="common">Hawaiian cotton</name>
    <name type="synonym">Gossypium sandvicense</name>
    <dbReference type="NCBI Taxonomy" id="34277"/>
    <lineage>
        <taxon>Eukaryota</taxon>
        <taxon>Viridiplantae</taxon>
        <taxon>Streptophyta</taxon>
        <taxon>Embryophyta</taxon>
        <taxon>Tracheophyta</taxon>
        <taxon>Spermatophyta</taxon>
        <taxon>Magnoliopsida</taxon>
        <taxon>eudicotyledons</taxon>
        <taxon>Gunneridae</taxon>
        <taxon>Pentapetalae</taxon>
        <taxon>rosids</taxon>
        <taxon>malvids</taxon>
        <taxon>Malvales</taxon>
        <taxon>Malvaceae</taxon>
        <taxon>Malvoideae</taxon>
        <taxon>Gossypium</taxon>
    </lineage>
</organism>
<dbReference type="EMBL" id="CM017615">
    <property type="protein sequence ID" value="TYI23433.1"/>
    <property type="molecule type" value="Genomic_DNA"/>
</dbReference>
<accession>A0A5D2Q5L9</accession>
<feature type="region of interest" description="Disordered" evidence="1">
    <location>
        <begin position="1"/>
        <end position="35"/>
    </location>
</feature>
<feature type="compositionally biased region" description="Polar residues" evidence="1">
    <location>
        <begin position="9"/>
        <end position="22"/>
    </location>
</feature>
<protein>
    <submittedName>
        <fullName evidence="2">Uncharacterized protein</fullName>
    </submittedName>
</protein>
<gene>
    <name evidence="2" type="ORF">ES332_A06G165000v1</name>
</gene>
<name>A0A5D2Q5L9_GOSTO</name>
<proteinExistence type="predicted"/>
<evidence type="ECO:0000313" key="3">
    <source>
        <dbReference type="Proteomes" id="UP000322667"/>
    </source>
</evidence>
<reference evidence="2 3" key="1">
    <citation type="submission" date="2019-07" db="EMBL/GenBank/DDBJ databases">
        <title>WGS assembly of Gossypium tomentosum.</title>
        <authorList>
            <person name="Chen Z.J."/>
            <person name="Sreedasyam A."/>
            <person name="Ando A."/>
            <person name="Song Q."/>
            <person name="De L."/>
            <person name="Hulse-Kemp A."/>
            <person name="Ding M."/>
            <person name="Ye W."/>
            <person name="Kirkbride R."/>
            <person name="Jenkins J."/>
            <person name="Plott C."/>
            <person name="Lovell J."/>
            <person name="Lin Y.-M."/>
            <person name="Vaughn R."/>
            <person name="Liu B."/>
            <person name="Li W."/>
            <person name="Simpson S."/>
            <person name="Scheffler B."/>
            <person name="Saski C."/>
            <person name="Grover C."/>
            <person name="Hu G."/>
            <person name="Conover J."/>
            <person name="Carlson J."/>
            <person name="Shu S."/>
            <person name="Boston L."/>
            <person name="Williams M."/>
            <person name="Peterson D."/>
            <person name="Mcgee K."/>
            <person name="Jones D."/>
            <person name="Wendel J."/>
            <person name="Stelly D."/>
            <person name="Grimwood J."/>
            <person name="Schmutz J."/>
        </authorList>
    </citation>
    <scope>NUCLEOTIDE SEQUENCE [LARGE SCALE GENOMIC DNA]</scope>
    <source>
        <strain evidence="2">7179.01</strain>
    </source>
</reference>
<keyword evidence="3" id="KW-1185">Reference proteome</keyword>
<dbReference type="Proteomes" id="UP000322667">
    <property type="component" value="Chromosome A06"/>
</dbReference>